<proteinExistence type="predicted"/>
<organism evidence="1 2">
    <name type="scientific">Variovorax guangxiensis</name>
    <dbReference type="NCBI Taxonomy" id="1775474"/>
    <lineage>
        <taxon>Bacteria</taxon>
        <taxon>Pseudomonadati</taxon>
        <taxon>Pseudomonadota</taxon>
        <taxon>Betaproteobacteria</taxon>
        <taxon>Burkholderiales</taxon>
        <taxon>Comamonadaceae</taxon>
        <taxon>Variovorax</taxon>
    </lineage>
</organism>
<evidence type="ECO:0000313" key="2">
    <source>
        <dbReference type="Proteomes" id="UP000319212"/>
    </source>
</evidence>
<evidence type="ECO:0000313" key="1">
    <source>
        <dbReference type="EMBL" id="TPG28669.1"/>
    </source>
</evidence>
<dbReference type="Proteomes" id="UP000319212">
    <property type="component" value="Unassembled WGS sequence"/>
</dbReference>
<accession>A0A502DVL0</accession>
<dbReference type="EMBL" id="RCZI01000002">
    <property type="protein sequence ID" value="TPG28669.1"/>
    <property type="molecule type" value="Genomic_DNA"/>
</dbReference>
<comment type="caution">
    <text evidence="1">The sequence shown here is derived from an EMBL/GenBank/DDBJ whole genome shotgun (WGS) entry which is preliminary data.</text>
</comment>
<sequence>MGGAAVGAGFAGGAAFEGLAFWAVAVATGAFLAEDGAGFAAEVFLTTGGDAGLALTAGLFTVAGSFDELERAFTGVSSLEAAAVLRPRGPSDKSPAGGEPRGYTLEADRNARIPVQKSHPISFGDRCGFATGARLYIDIKPPGFALRCAACQLPRLESPC</sequence>
<protein>
    <submittedName>
        <fullName evidence="1">Uncharacterized protein</fullName>
    </submittedName>
</protein>
<dbReference type="AlphaFoldDB" id="A0A502DVL0"/>
<name>A0A502DVL0_9BURK</name>
<reference evidence="1 2" key="1">
    <citation type="journal article" date="2019" name="Environ. Microbiol.">
        <title>Species interactions and distinct microbial communities in high Arctic permafrost affected cryosols are associated with the CH4 and CO2 gas fluxes.</title>
        <authorList>
            <person name="Altshuler I."/>
            <person name="Hamel J."/>
            <person name="Turney S."/>
            <person name="Magnuson E."/>
            <person name="Levesque R."/>
            <person name="Greer C."/>
            <person name="Whyte L.G."/>
        </authorList>
    </citation>
    <scope>NUCLEOTIDE SEQUENCE [LARGE SCALE GENOMIC DNA]</scope>
    <source>
        <strain evidence="1 2">S06.C</strain>
    </source>
</reference>
<gene>
    <name evidence="1" type="ORF">EAH82_07685</name>
</gene>